<keyword evidence="8" id="KW-1185">Reference proteome</keyword>
<gene>
    <name evidence="7" type="ORF">TRIVIDRAFT_48266</name>
</gene>
<dbReference type="RefSeq" id="XP_013954333.1">
    <property type="nucleotide sequence ID" value="XM_014098858.1"/>
</dbReference>
<dbReference type="OrthoDB" id="77878at2759"/>
<name>G9MZT4_HYPVG</name>
<dbReference type="InParanoid" id="G9MZT4"/>
<dbReference type="Pfam" id="PF05705">
    <property type="entry name" value="DUF829"/>
    <property type="match status" value="1"/>
</dbReference>
<evidence type="ECO:0000256" key="6">
    <source>
        <dbReference type="ARBA" id="ARBA00037847"/>
    </source>
</evidence>
<dbReference type="PANTHER" id="PTHR12265">
    <property type="entry name" value="TRANSMEMBRANE PROTEIN 53"/>
    <property type="match status" value="1"/>
</dbReference>
<evidence type="ECO:0000256" key="5">
    <source>
        <dbReference type="ARBA" id="ARBA00023242"/>
    </source>
</evidence>
<proteinExistence type="predicted"/>
<dbReference type="InterPro" id="IPR008547">
    <property type="entry name" value="DUF829_TMEM53"/>
</dbReference>
<comment type="subcellular location">
    <subcellularLocation>
        <location evidence="6">Endomembrane system</location>
        <topology evidence="6">Single-pass membrane protein</topology>
    </subcellularLocation>
    <subcellularLocation>
        <location evidence="1">Nucleus membrane</location>
    </subcellularLocation>
</comment>
<dbReference type="AlphaFoldDB" id="G9MZT4"/>
<evidence type="ECO:0000256" key="2">
    <source>
        <dbReference type="ARBA" id="ARBA00022692"/>
    </source>
</evidence>
<keyword evidence="4" id="KW-0472">Membrane</keyword>
<organism evidence="7 8">
    <name type="scientific">Hypocrea virens (strain Gv29-8 / FGSC 10586)</name>
    <name type="common">Gliocladium virens</name>
    <name type="synonym">Trichoderma virens</name>
    <dbReference type="NCBI Taxonomy" id="413071"/>
    <lineage>
        <taxon>Eukaryota</taxon>
        <taxon>Fungi</taxon>
        <taxon>Dikarya</taxon>
        <taxon>Ascomycota</taxon>
        <taxon>Pezizomycotina</taxon>
        <taxon>Sordariomycetes</taxon>
        <taxon>Hypocreomycetidae</taxon>
        <taxon>Hypocreales</taxon>
        <taxon>Hypocreaceae</taxon>
        <taxon>Trichoderma</taxon>
    </lineage>
</organism>
<dbReference type="GeneID" id="25794766"/>
<evidence type="ECO:0000256" key="4">
    <source>
        <dbReference type="ARBA" id="ARBA00023136"/>
    </source>
</evidence>
<comment type="caution">
    <text evidence="7">The sequence shown here is derived from an EMBL/GenBank/DDBJ whole genome shotgun (WGS) entry which is preliminary data.</text>
</comment>
<dbReference type="VEuPathDB" id="FungiDB:TRIVIDRAFT_48266"/>
<sequence>MSNRPNLFEPLQPIGENLYLYESSDLTSDKGKGPSLIVLFTWLGGATATRIQKYLLSYRTIWPAATILLVTTRVFEFAAAPSSAIRARLKPARDAIRRHVSSRVKGRPSILFHVFSNGGLHTAIHLTLSLRDTKEKAEPLDLRLYLDGIIIDCCPGQTDYMRTYNGAIVSLPSTLFGQLLGKPLLFLAVTLSTSLTHAGLVAGVKDYRRQLNDANVFGSLARRLYLYAKEDVVVGYKDVELHIKEAKEKGYEVENVCFLNSRHCSLPRGNEEKYWEIIKNFWEGSLSKKEDQMRCRL</sequence>
<keyword evidence="2" id="KW-0812">Transmembrane</keyword>
<protein>
    <submittedName>
        <fullName evidence="7">Uncharacterized protein</fullName>
    </submittedName>
</protein>
<reference evidence="7 8" key="1">
    <citation type="journal article" date="2011" name="Genome Biol.">
        <title>Comparative genome sequence analysis underscores mycoparasitism as the ancestral life style of Trichoderma.</title>
        <authorList>
            <person name="Kubicek C.P."/>
            <person name="Herrera-Estrella A."/>
            <person name="Seidl-Seiboth V."/>
            <person name="Martinez D.A."/>
            <person name="Druzhinina I.S."/>
            <person name="Thon M."/>
            <person name="Zeilinger S."/>
            <person name="Casas-Flores S."/>
            <person name="Horwitz B.A."/>
            <person name="Mukherjee P.K."/>
            <person name="Mukherjee M."/>
            <person name="Kredics L."/>
            <person name="Alcaraz L.D."/>
            <person name="Aerts A."/>
            <person name="Antal Z."/>
            <person name="Atanasova L."/>
            <person name="Cervantes-Badillo M.G."/>
            <person name="Challacombe J."/>
            <person name="Chertkov O."/>
            <person name="McCluskey K."/>
            <person name="Coulpier F."/>
            <person name="Deshpande N."/>
            <person name="von Doehren H."/>
            <person name="Ebbole D.J."/>
            <person name="Esquivel-Naranjo E.U."/>
            <person name="Fekete E."/>
            <person name="Flipphi M."/>
            <person name="Glaser F."/>
            <person name="Gomez-Rodriguez E.Y."/>
            <person name="Gruber S."/>
            <person name="Han C."/>
            <person name="Henrissat B."/>
            <person name="Hermosa R."/>
            <person name="Hernandez-Onate M."/>
            <person name="Karaffa L."/>
            <person name="Kosti I."/>
            <person name="Le Crom S."/>
            <person name="Lindquist E."/>
            <person name="Lucas S."/>
            <person name="Luebeck M."/>
            <person name="Luebeck P.S."/>
            <person name="Margeot A."/>
            <person name="Metz B."/>
            <person name="Misra M."/>
            <person name="Nevalainen H."/>
            <person name="Omann M."/>
            <person name="Packer N."/>
            <person name="Perrone G."/>
            <person name="Uresti-Rivera E.E."/>
            <person name="Salamov A."/>
            <person name="Schmoll M."/>
            <person name="Seiboth B."/>
            <person name="Shapiro H."/>
            <person name="Sukno S."/>
            <person name="Tamayo-Ramos J.A."/>
            <person name="Tisch D."/>
            <person name="Wiest A."/>
            <person name="Wilkinson H.H."/>
            <person name="Zhang M."/>
            <person name="Coutinho P.M."/>
            <person name="Kenerley C.M."/>
            <person name="Monte E."/>
            <person name="Baker S.E."/>
            <person name="Grigoriev I.V."/>
        </authorList>
    </citation>
    <scope>NUCLEOTIDE SEQUENCE [LARGE SCALE GENOMIC DNA]</scope>
    <source>
        <strain evidence="8">Gv29-8 / FGSC 10586</strain>
    </source>
</reference>
<dbReference type="OMA" id="MAWITAM"/>
<evidence type="ECO:0000256" key="1">
    <source>
        <dbReference type="ARBA" id="ARBA00004126"/>
    </source>
</evidence>
<evidence type="ECO:0000256" key="3">
    <source>
        <dbReference type="ARBA" id="ARBA00022989"/>
    </source>
</evidence>
<evidence type="ECO:0000313" key="8">
    <source>
        <dbReference type="Proteomes" id="UP000007115"/>
    </source>
</evidence>
<dbReference type="PANTHER" id="PTHR12265:SF30">
    <property type="entry name" value="TRANSMEMBRANE PROTEIN 53"/>
    <property type="match status" value="1"/>
</dbReference>
<evidence type="ECO:0000313" key="7">
    <source>
        <dbReference type="EMBL" id="EHK20140.1"/>
    </source>
</evidence>
<keyword evidence="5" id="KW-0539">Nucleus</keyword>
<keyword evidence="3" id="KW-1133">Transmembrane helix</keyword>
<dbReference type="eggNOG" id="KOG2521">
    <property type="taxonomic scope" value="Eukaryota"/>
</dbReference>
<dbReference type="Proteomes" id="UP000007115">
    <property type="component" value="Unassembled WGS sequence"/>
</dbReference>
<accession>G9MZT4</accession>
<dbReference type="GO" id="GO:0031965">
    <property type="term" value="C:nuclear membrane"/>
    <property type="evidence" value="ECO:0007669"/>
    <property type="project" value="UniProtKB-SubCell"/>
</dbReference>
<dbReference type="HOGENOM" id="CLU_036503_0_0_1"/>
<dbReference type="EMBL" id="ABDF02000081">
    <property type="protein sequence ID" value="EHK20140.1"/>
    <property type="molecule type" value="Genomic_DNA"/>
</dbReference>